<sequence>MADSSITVAVTGGSGKVGGQVAHRLAGRGVVQRIVAPRPERAPRLPGAEVAGASYADRHAMQRALDGVDTLFLVSGREASDRVRQHANAVDAAVAAGVERIVYLSFVGAGPKATFTFARDHWHTEEYIRARGVRFTFVRDNMYQAMLPGFVGKDGCLRAPAGTGAVAAVAHDDVADAVTSVLLDEAHQAESYELTGPEALTFAQIAKHLSEVTGRPIQYHPETLEEAYLSRSTYDAHDWEVAGWVTSFQAIATGELAEVTDTVRVLTGHPPMDFRDYLGRCPQTYQHLV</sequence>
<accession>A0A927MZ94</accession>
<dbReference type="RefSeq" id="WP_192753243.1">
    <property type="nucleotide sequence ID" value="NZ_BAABJL010000163.1"/>
</dbReference>
<dbReference type="InterPro" id="IPR036291">
    <property type="entry name" value="NAD(P)-bd_dom_sf"/>
</dbReference>
<comment type="caution">
    <text evidence="2">The sequence shown here is derived from an EMBL/GenBank/DDBJ whole genome shotgun (WGS) entry which is preliminary data.</text>
</comment>
<dbReference type="InterPro" id="IPR008030">
    <property type="entry name" value="NmrA-like"/>
</dbReference>
<dbReference type="InterPro" id="IPR051604">
    <property type="entry name" value="Ergot_Alk_Oxidoreductase"/>
</dbReference>
<reference evidence="2" key="1">
    <citation type="submission" date="2020-10" db="EMBL/GenBank/DDBJ databases">
        <title>Sequencing the genomes of 1000 actinobacteria strains.</title>
        <authorList>
            <person name="Klenk H.-P."/>
        </authorList>
    </citation>
    <scope>NUCLEOTIDE SEQUENCE</scope>
    <source>
        <strain evidence="2">DSM 45354</strain>
    </source>
</reference>
<keyword evidence="3" id="KW-1185">Reference proteome</keyword>
<evidence type="ECO:0000259" key="1">
    <source>
        <dbReference type="Pfam" id="PF05368"/>
    </source>
</evidence>
<evidence type="ECO:0000313" key="3">
    <source>
        <dbReference type="Proteomes" id="UP000638648"/>
    </source>
</evidence>
<dbReference type="Proteomes" id="UP000638648">
    <property type="component" value="Unassembled WGS sequence"/>
</dbReference>
<feature type="domain" description="NmrA-like" evidence="1">
    <location>
        <begin position="7"/>
        <end position="220"/>
    </location>
</feature>
<dbReference type="EMBL" id="JADBEM010000001">
    <property type="protein sequence ID" value="MBE1609711.1"/>
    <property type="molecule type" value="Genomic_DNA"/>
</dbReference>
<gene>
    <name evidence="2" type="ORF">HEB94_006559</name>
</gene>
<dbReference type="PANTHER" id="PTHR43162:SF1">
    <property type="entry name" value="PRESTALK A DIFFERENTIATION PROTEIN A"/>
    <property type="match status" value="1"/>
</dbReference>
<proteinExistence type="predicted"/>
<dbReference type="Gene3D" id="3.90.25.10">
    <property type="entry name" value="UDP-galactose 4-epimerase, domain 1"/>
    <property type="match status" value="1"/>
</dbReference>
<dbReference type="Gene3D" id="3.40.50.720">
    <property type="entry name" value="NAD(P)-binding Rossmann-like Domain"/>
    <property type="match status" value="1"/>
</dbReference>
<dbReference type="Pfam" id="PF05368">
    <property type="entry name" value="NmrA"/>
    <property type="match status" value="1"/>
</dbReference>
<name>A0A927MZ94_9ACTN</name>
<dbReference type="AlphaFoldDB" id="A0A927MZ94"/>
<dbReference type="PANTHER" id="PTHR43162">
    <property type="match status" value="1"/>
</dbReference>
<dbReference type="SUPFAM" id="SSF51735">
    <property type="entry name" value="NAD(P)-binding Rossmann-fold domains"/>
    <property type="match status" value="1"/>
</dbReference>
<protein>
    <submittedName>
        <fullName evidence="2">Uncharacterized protein YbjT (DUF2867 family)</fullName>
    </submittedName>
</protein>
<evidence type="ECO:0000313" key="2">
    <source>
        <dbReference type="EMBL" id="MBE1609711.1"/>
    </source>
</evidence>
<organism evidence="2 3">
    <name type="scientific">Actinopolymorpha pittospori</name>
    <dbReference type="NCBI Taxonomy" id="648752"/>
    <lineage>
        <taxon>Bacteria</taxon>
        <taxon>Bacillati</taxon>
        <taxon>Actinomycetota</taxon>
        <taxon>Actinomycetes</taxon>
        <taxon>Propionibacteriales</taxon>
        <taxon>Actinopolymorphaceae</taxon>
        <taxon>Actinopolymorpha</taxon>
    </lineage>
</organism>